<dbReference type="InterPro" id="IPR000182">
    <property type="entry name" value="GNAT_dom"/>
</dbReference>
<dbReference type="GO" id="GO:0016747">
    <property type="term" value="F:acyltransferase activity, transferring groups other than amino-acyl groups"/>
    <property type="evidence" value="ECO:0007669"/>
    <property type="project" value="InterPro"/>
</dbReference>
<dbReference type="AlphaFoldDB" id="A0A346NLA2"/>
<dbReference type="Pfam" id="PF00583">
    <property type="entry name" value="Acetyltransf_1"/>
    <property type="match status" value="1"/>
</dbReference>
<dbReference type="EMBL" id="CP031769">
    <property type="protein sequence ID" value="AXR06309.1"/>
    <property type="molecule type" value="Genomic_DNA"/>
</dbReference>
<evidence type="ECO:0000259" key="1">
    <source>
        <dbReference type="PROSITE" id="PS51186"/>
    </source>
</evidence>
<dbReference type="PANTHER" id="PTHR43617:SF22">
    <property type="entry name" value="L-AMINO ACID N-ACETYLTRANSFERASE AAAT"/>
    <property type="match status" value="1"/>
</dbReference>
<dbReference type="PANTHER" id="PTHR43617">
    <property type="entry name" value="L-AMINO ACID N-ACETYLTRANSFERASE"/>
    <property type="match status" value="1"/>
</dbReference>
<gene>
    <name evidence="2" type="ORF">D0Y50_08000</name>
</gene>
<keyword evidence="3" id="KW-1185">Reference proteome</keyword>
<dbReference type="SUPFAM" id="SSF55729">
    <property type="entry name" value="Acyl-CoA N-acyltransferases (Nat)"/>
    <property type="match status" value="1"/>
</dbReference>
<dbReference type="InterPro" id="IPR016181">
    <property type="entry name" value="Acyl_CoA_acyltransferase"/>
</dbReference>
<dbReference type="InterPro" id="IPR050276">
    <property type="entry name" value="MshD_Acetyltransferase"/>
</dbReference>
<dbReference type="KEGG" id="salm:D0Y50_08000"/>
<protein>
    <submittedName>
        <fullName evidence="2">GNAT family N-acetyltransferase</fullName>
    </submittedName>
</protein>
<feature type="domain" description="N-acetyltransferase" evidence="1">
    <location>
        <begin position="1"/>
        <end position="159"/>
    </location>
</feature>
<dbReference type="Proteomes" id="UP000262073">
    <property type="component" value="Chromosome"/>
</dbReference>
<dbReference type="Gene3D" id="3.40.630.30">
    <property type="match status" value="1"/>
</dbReference>
<dbReference type="PROSITE" id="PS51186">
    <property type="entry name" value="GNAT"/>
    <property type="match status" value="1"/>
</dbReference>
<dbReference type="CDD" id="cd04301">
    <property type="entry name" value="NAT_SF"/>
    <property type="match status" value="1"/>
</dbReference>
<name>A0A346NLA2_9ALTE</name>
<reference evidence="2 3" key="1">
    <citation type="submission" date="2018-08" db="EMBL/GenBank/DDBJ databases">
        <title>Salinimonas sediminis sp. nov., a piezophilic bacterium isolated from a deep-sea sediment sample from the New Britain Trench.</title>
        <authorList>
            <person name="Cao J."/>
        </authorList>
    </citation>
    <scope>NUCLEOTIDE SEQUENCE [LARGE SCALE GENOMIC DNA]</scope>
    <source>
        <strain evidence="2 3">N102</strain>
    </source>
</reference>
<proteinExistence type="predicted"/>
<accession>A0A346NLA2</accession>
<organism evidence="2 3">
    <name type="scientific">Salinimonas sediminis</name>
    <dbReference type="NCBI Taxonomy" id="2303538"/>
    <lineage>
        <taxon>Bacteria</taxon>
        <taxon>Pseudomonadati</taxon>
        <taxon>Pseudomonadota</taxon>
        <taxon>Gammaproteobacteria</taxon>
        <taxon>Alteromonadales</taxon>
        <taxon>Alteromonadaceae</taxon>
        <taxon>Alteromonas/Salinimonas group</taxon>
        <taxon>Salinimonas</taxon>
    </lineage>
</organism>
<evidence type="ECO:0000313" key="2">
    <source>
        <dbReference type="EMBL" id="AXR06309.1"/>
    </source>
</evidence>
<keyword evidence="2" id="KW-0808">Transferase</keyword>
<sequence>MKIRCLEEHDSKDLHEIYSFTSICENTSQLPFLSATDISRIFTGTEQYTLVSVIEGRVIGHVTFFLTNKIRNRHSASVAIAVHPDSHGKGVGRALMNEALNQADNWLNLVRVELEVHADNLSAVSLYEKAGFEVEGRKRLSTFKNGRYIDMLIMSRLHPHFCGPT</sequence>
<evidence type="ECO:0000313" key="3">
    <source>
        <dbReference type="Proteomes" id="UP000262073"/>
    </source>
</evidence>
<dbReference type="OrthoDB" id="336415at2"/>